<dbReference type="AlphaFoldDB" id="A0ABD0XYC5"/>
<dbReference type="Proteomes" id="UP001558652">
    <property type="component" value="Unassembled WGS sequence"/>
</dbReference>
<name>A0ABD0XYC5_9HEMI</name>
<gene>
    <name evidence="2" type="ORF">AAG570_005756</name>
</gene>
<proteinExistence type="predicted"/>
<sequence>MASKRRNMFYENEKQETTEIDTCNLPSSCETLYILDVGEGRDRCLLNGSGGDMGLALMNRAEEVELFRKSREVSVVRRRPSAGGQTTRKNSRCRHRPGEELEEDACGDSCQDTSGEDLLLSVLKKPVANHGPSGQPSTSEEDEHPPTVRSKLRNEY</sequence>
<evidence type="ECO:0000313" key="2">
    <source>
        <dbReference type="EMBL" id="KAL1116261.1"/>
    </source>
</evidence>
<feature type="region of interest" description="Disordered" evidence="1">
    <location>
        <begin position="71"/>
        <end position="109"/>
    </location>
</feature>
<feature type="region of interest" description="Disordered" evidence="1">
    <location>
        <begin position="124"/>
        <end position="156"/>
    </location>
</feature>
<accession>A0ABD0XYC5</accession>
<dbReference type="EMBL" id="JBFDAA010000018">
    <property type="protein sequence ID" value="KAL1116261.1"/>
    <property type="molecule type" value="Genomic_DNA"/>
</dbReference>
<organism evidence="2 3">
    <name type="scientific">Ranatra chinensis</name>
    <dbReference type="NCBI Taxonomy" id="642074"/>
    <lineage>
        <taxon>Eukaryota</taxon>
        <taxon>Metazoa</taxon>
        <taxon>Ecdysozoa</taxon>
        <taxon>Arthropoda</taxon>
        <taxon>Hexapoda</taxon>
        <taxon>Insecta</taxon>
        <taxon>Pterygota</taxon>
        <taxon>Neoptera</taxon>
        <taxon>Paraneoptera</taxon>
        <taxon>Hemiptera</taxon>
        <taxon>Heteroptera</taxon>
        <taxon>Panheteroptera</taxon>
        <taxon>Nepomorpha</taxon>
        <taxon>Nepidae</taxon>
        <taxon>Ranatrinae</taxon>
        <taxon>Ranatra</taxon>
    </lineage>
</organism>
<reference evidence="2 3" key="1">
    <citation type="submission" date="2024-07" db="EMBL/GenBank/DDBJ databases">
        <title>Chromosome-level genome assembly of the water stick insect Ranatra chinensis (Heteroptera: Nepidae).</title>
        <authorList>
            <person name="Liu X."/>
        </authorList>
    </citation>
    <scope>NUCLEOTIDE SEQUENCE [LARGE SCALE GENOMIC DNA]</scope>
    <source>
        <strain evidence="2">Cailab_2021Rc</strain>
        <tissue evidence="2">Muscle</tissue>
    </source>
</reference>
<keyword evidence="3" id="KW-1185">Reference proteome</keyword>
<protein>
    <submittedName>
        <fullName evidence="2">Uncharacterized protein</fullName>
    </submittedName>
</protein>
<comment type="caution">
    <text evidence="2">The sequence shown here is derived from an EMBL/GenBank/DDBJ whole genome shotgun (WGS) entry which is preliminary data.</text>
</comment>
<evidence type="ECO:0000256" key="1">
    <source>
        <dbReference type="SAM" id="MobiDB-lite"/>
    </source>
</evidence>
<evidence type="ECO:0000313" key="3">
    <source>
        <dbReference type="Proteomes" id="UP001558652"/>
    </source>
</evidence>